<keyword evidence="1" id="KW-0472">Membrane</keyword>
<organism evidence="3 4">
    <name type="scientific">Paucilactobacillus vaccinostercus DSM 20634</name>
    <dbReference type="NCBI Taxonomy" id="1423813"/>
    <lineage>
        <taxon>Bacteria</taxon>
        <taxon>Bacillati</taxon>
        <taxon>Bacillota</taxon>
        <taxon>Bacilli</taxon>
        <taxon>Lactobacillales</taxon>
        <taxon>Lactobacillaceae</taxon>
        <taxon>Paucilactobacillus</taxon>
    </lineage>
</organism>
<evidence type="ECO:0000313" key="3">
    <source>
        <dbReference type="EMBL" id="KRM60414.1"/>
    </source>
</evidence>
<dbReference type="AlphaFoldDB" id="A0A0R1ZZT2"/>
<dbReference type="PATRIC" id="fig|1423813.3.peg.512"/>
<feature type="transmembrane region" description="Helical" evidence="1">
    <location>
        <begin position="16"/>
        <end position="34"/>
    </location>
</feature>
<dbReference type="EMBL" id="AYYY01000063">
    <property type="protein sequence ID" value="KRM60414.1"/>
    <property type="molecule type" value="Genomic_DNA"/>
</dbReference>
<comment type="caution">
    <text evidence="3">The sequence shown here is derived from an EMBL/GenBank/DDBJ whole genome shotgun (WGS) entry which is preliminary data.</text>
</comment>
<keyword evidence="1" id="KW-1133">Transmembrane helix</keyword>
<dbReference type="PANTHER" id="PTHR35333">
    <property type="entry name" value="BETA-LACTAMASE"/>
    <property type="match status" value="1"/>
</dbReference>
<sequence length="317" mass="34635">MNDMMKNTIVRQLKKYMIIILAIGLCSIFLWHHFNGSSTKTAKSSTNTTSQAVKRRQTVIKKNLTNYLNSVTKDGTVSVSFYNLGATSGSTASKSKYADVYKEGSLEVESNAHTAQTAASTYKLFITAFLMKQKLNGNFTWNTTNTNGFYSMIVNSENDYAESQLTSYGMSTIDAFIKTQGWYSPVFVSGQDATTTSYSLELLLKDLAKGTGVFTNQSDRSKILKLMGEQVYRTGIPTGVAAANKGTTVQDKVGFLNDTNNDAAIVTMPNGQRYILVIMTHGHGQSGFSGFPKIAKIAKKVQTIVYGANAGTKVESY</sequence>
<dbReference type="GO" id="GO:0046677">
    <property type="term" value="P:response to antibiotic"/>
    <property type="evidence" value="ECO:0007669"/>
    <property type="project" value="InterPro"/>
</dbReference>
<dbReference type="STRING" id="1423813.FC26_GL000502"/>
<protein>
    <submittedName>
        <fullName evidence="3">Beta-lactamase class A</fullName>
    </submittedName>
</protein>
<gene>
    <name evidence="3" type="ORF">FC26_GL000502</name>
</gene>
<dbReference type="Gene3D" id="3.40.710.10">
    <property type="entry name" value="DD-peptidase/beta-lactamase superfamily"/>
    <property type="match status" value="1"/>
</dbReference>
<proteinExistence type="predicted"/>
<feature type="domain" description="Beta-lactamase class A catalytic" evidence="2">
    <location>
        <begin position="152"/>
        <end position="280"/>
    </location>
</feature>
<dbReference type="Proteomes" id="UP000051733">
    <property type="component" value="Unassembled WGS sequence"/>
</dbReference>
<name>A0A0R1ZZT2_9LACO</name>
<dbReference type="InterPro" id="IPR012338">
    <property type="entry name" value="Beta-lactam/transpept-like"/>
</dbReference>
<dbReference type="GO" id="GO:0030655">
    <property type="term" value="P:beta-lactam antibiotic catabolic process"/>
    <property type="evidence" value="ECO:0007669"/>
    <property type="project" value="InterPro"/>
</dbReference>
<keyword evidence="4" id="KW-1185">Reference proteome</keyword>
<evidence type="ECO:0000256" key="1">
    <source>
        <dbReference type="SAM" id="Phobius"/>
    </source>
</evidence>
<evidence type="ECO:0000259" key="2">
    <source>
        <dbReference type="Pfam" id="PF13354"/>
    </source>
</evidence>
<dbReference type="Pfam" id="PF13354">
    <property type="entry name" value="Beta-lactamase2"/>
    <property type="match status" value="1"/>
</dbReference>
<dbReference type="GO" id="GO:0008800">
    <property type="term" value="F:beta-lactamase activity"/>
    <property type="evidence" value="ECO:0007669"/>
    <property type="project" value="InterPro"/>
</dbReference>
<accession>A0A0R1ZZT2</accession>
<keyword evidence="1" id="KW-0812">Transmembrane</keyword>
<reference evidence="3 4" key="1">
    <citation type="journal article" date="2015" name="Genome Announc.">
        <title>Expanding the biotechnology potential of lactobacilli through comparative genomics of 213 strains and associated genera.</title>
        <authorList>
            <person name="Sun Z."/>
            <person name="Harris H.M."/>
            <person name="McCann A."/>
            <person name="Guo C."/>
            <person name="Argimon S."/>
            <person name="Zhang W."/>
            <person name="Yang X."/>
            <person name="Jeffery I.B."/>
            <person name="Cooney J.C."/>
            <person name="Kagawa T.F."/>
            <person name="Liu W."/>
            <person name="Song Y."/>
            <person name="Salvetti E."/>
            <person name="Wrobel A."/>
            <person name="Rasinkangas P."/>
            <person name="Parkhill J."/>
            <person name="Rea M.C."/>
            <person name="O'Sullivan O."/>
            <person name="Ritari J."/>
            <person name="Douillard F.P."/>
            <person name="Paul Ross R."/>
            <person name="Yang R."/>
            <person name="Briner A.E."/>
            <person name="Felis G.E."/>
            <person name="de Vos W.M."/>
            <person name="Barrangou R."/>
            <person name="Klaenhammer T.R."/>
            <person name="Caufield P.W."/>
            <person name="Cui Y."/>
            <person name="Zhang H."/>
            <person name="O'Toole P.W."/>
        </authorList>
    </citation>
    <scope>NUCLEOTIDE SEQUENCE [LARGE SCALE GENOMIC DNA]</scope>
    <source>
        <strain evidence="3 4">DSM 20634</strain>
    </source>
</reference>
<evidence type="ECO:0000313" key="4">
    <source>
        <dbReference type="Proteomes" id="UP000051733"/>
    </source>
</evidence>
<dbReference type="PANTHER" id="PTHR35333:SF3">
    <property type="entry name" value="BETA-LACTAMASE-TYPE TRANSPEPTIDASE FOLD CONTAINING PROTEIN"/>
    <property type="match status" value="1"/>
</dbReference>
<dbReference type="InterPro" id="IPR045155">
    <property type="entry name" value="Beta-lactam_cat"/>
</dbReference>
<dbReference type="InterPro" id="IPR000871">
    <property type="entry name" value="Beta-lactam_class-A"/>
</dbReference>
<dbReference type="SUPFAM" id="SSF56601">
    <property type="entry name" value="beta-lactamase/transpeptidase-like"/>
    <property type="match status" value="1"/>
</dbReference>